<protein>
    <submittedName>
        <fullName evidence="1">Uncharacterized protein</fullName>
    </submittedName>
</protein>
<evidence type="ECO:0000313" key="1">
    <source>
        <dbReference type="EMBL" id="VVB10971.1"/>
    </source>
</evidence>
<organism evidence="1 2">
    <name type="scientific">Arabis nemorensis</name>
    <dbReference type="NCBI Taxonomy" id="586526"/>
    <lineage>
        <taxon>Eukaryota</taxon>
        <taxon>Viridiplantae</taxon>
        <taxon>Streptophyta</taxon>
        <taxon>Embryophyta</taxon>
        <taxon>Tracheophyta</taxon>
        <taxon>Spermatophyta</taxon>
        <taxon>Magnoliopsida</taxon>
        <taxon>eudicotyledons</taxon>
        <taxon>Gunneridae</taxon>
        <taxon>Pentapetalae</taxon>
        <taxon>rosids</taxon>
        <taxon>malvids</taxon>
        <taxon>Brassicales</taxon>
        <taxon>Brassicaceae</taxon>
        <taxon>Arabideae</taxon>
        <taxon>Arabis</taxon>
    </lineage>
</organism>
<comment type="caution">
    <text evidence="1">The sequence shown here is derived from an EMBL/GenBank/DDBJ whole genome shotgun (WGS) entry which is preliminary data.</text>
</comment>
<keyword evidence="2" id="KW-1185">Reference proteome</keyword>
<evidence type="ECO:0000313" key="2">
    <source>
        <dbReference type="Proteomes" id="UP000489600"/>
    </source>
</evidence>
<gene>
    <name evidence="1" type="ORF">ANE_LOCUS21415</name>
</gene>
<name>A0A565CBQ6_9BRAS</name>
<proteinExistence type="predicted"/>
<accession>A0A565CBQ6</accession>
<sequence length="161" mass="18380">MFPPVELKIYMSNTDWDPAENCLTLLWGLSTREDMQDKDFIRASKEMSGTFHSFLILCSRKGKDWLPPVILGRLNERFQEEVFLAGFPCFCVLIKLCEIASGLASTEDLRGSYLPKLPSMHGLQTVTSTGSSRAKDDFFVSKRKRKKLHFCKISFMDVTNV</sequence>
<dbReference type="Proteomes" id="UP000489600">
    <property type="component" value="Unassembled WGS sequence"/>
</dbReference>
<reference evidence="1" key="1">
    <citation type="submission" date="2019-07" db="EMBL/GenBank/DDBJ databases">
        <authorList>
            <person name="Dittberner H."/>
        </authorList>
    </citation>
    <scope>NUCLEOTIDE SEQUENCE [LARGE SCALE GENOMIC DNA]</scope>
</reference>
<dbReference type="EMBL" id="CABITT030000007">
    <property type="protein sequence ID" value="VVB10971.1"/>
    <property type="molecule type" value="Genomic_DNA"/>
</dbReference>
<dbReference type="AlphaFoldDB" id="A0A565CBQ6"/>